<feature type="chain" id="PRO_5042116349" evidence="1">
    <location>
        <begin position="19"/>
        <end position="119"/>
    </location>
</feature>
<keyword evidence="2" id="KW-1185">Reference proteome</keyword>
<organism evidence="2 3">
    <name type="scientific">Mesorhabditis belari</name>
    <dbReference type="NCBI Taxonomy" id="2138241"/>
    <lineage>
        <taxon>Eukaryota</taxon>
        <taxon>Metazoa</taxon>
        <taxon>Ecdysozoa</taxon>
        <taxon>Nematoda</taxon>
        <taxon>Chromadorea</taxon>
        <taxon>Rhabditida</taxon>
        <taxon>Rhabditina</taxon>
        <taxon>Rhabditomorpha</taxon>
        <taxon>Rhabditoidea</taxon>
        <taxon>Rhabditidae</taxon>
        <taxon>Mesorhabditinae</taxon>
        <taxon>Mesorhabditis</taxon>
    </lineage>
</organism>
<accession>A0AAF3F2Y7</accession>
<protein>
    <submittedName>
        <fullName evidence="3">Uncharacterized protein</fullName>
    </submittedName>
</protein>
<evidence type="ECO:0000313" key="3">
    <source>
        <dbReference type="WBParaSite" id="MBELARI_LOCUS202"/>
    </source>
</evidence>
<feature type="signal peptide" evidence="1">
    <location>
        <begin position="1"/>
        <end position="18"/>
    </location>
</feature>
<sequence>MHFLALVLFFTLFAQTQADCDIGQDLGILLCYDSFFQAMGLPAIEDADFFPPFLLADAARRELLRKGPDYLPKVCSAATDLYECIDGAVQQDCIEVFLVEMLNGFVQWYAYWRRCLSYF</sequence>
<reference evidence="3" key="1">
    <citation type="submission" date="2024-02" db="UniProtKB">
        <authorList>
            <consortium name="WormBaseParasite"/>
        </authorList>
    </citation>
    <scope>IDENTIFICATION</scope>
</reference>
<dbReference type="Proteomes" id="UP000887575">
    <property type="component" value="Unassembled WGS sequence"/>
</dbReference>
<evidence type="ECO:0000313" key="2">
    <source>
        <dbReference type="Proteomes" id="UP000887575"/>
    </source>
</evidence>
<dbReference type="AlphaFoldDB" id="A0AAF3F2Y7"/>
<keyword evidence="1" id="KW-0732">Signal</keyword>
<dbReference type="WBParaSite" id="MBELARI_LOCUS202">
    <property type="protein sequence ID" value="MBELARI_LOCUS202"/>
    <property type="gene ID" value="MBELARI_LOCUS202"/>
</dbReference>
<proteinExistence type="predicted"/>
<name>A0AAF3F2Y7_9BILA</name>
<evidence type="ECO:0000256" key="1">
    <source>
        <dbReference type="SAM" id="SignalP"/>
    </source>
</evidence>